<evidence type="ECO:0000313" key="2">
    <source>
        <dbReference type="Proteomes" id="UP000198814"/>
    </source>
</evidence>
<evidence type="ECO:0000313" key="1">
    <source>
        <dbReference type="EMBL" id="SEP11282.1"/>
    </source>
</evidence>
<reference evidence="2" key="1">
    <citation type="submission" date="2016-10" db="EMBL/GenBank/DDBJ databases">
        <authorList>
            <person name="Varghese N."/>
            <person name="Submissions S."/>
        </authorList>
    </citation>
    <scope>NUCLEOTIDE SEQUENCE [LARGE SCALE GENOMIC DNA]</scope>
    <source>
        <strain evidence="2">Nm76</strain>
    </source>
</reference>
<dbReference type="Gene3D" id="3.40.50.150">
    <property type="entry name" value="Vaccinia Virus protein VP39"/>
    <property type="match status" value="1"/>
</dbReference>
<dbReference type="SUPFAM" id="SSF53335">
    <property type="entry name" value="S-adenosyl-L-methionine-dependent methyltransferases"/>
    <property type="match status" value="1"/>
</dbReference>
<name>A0A1H8V734_9PROT</name>
<organism evidence="1 2">
    <name type="scientific">Nitrosomonas oligotropha</name>
    <dbReference type="NCBI Taxonomy" id="42354"/>
    <lineage>
        <taxon>Bacteria</taxon>
        <taxon>Pseudomonadati</taxon>
        <taxon>Pseudomonadota</taxon>
        <taxon>Betaproteobacteria</taxon>
        <taxon>Nitrosomonadales</taxon>
        <taxon>Nitrosomonadaceae</taxon>
        <taxon>Nitrosomonas</taxon>
    </lineage>
</organism>
<evidence type="ECO:0008006" key="3">
    <source>
        <dbReference type="Google" id="ProtNLM"/>
    </source>
</evidence>
<gene>
    <name evidence="1" type="ORF">SAMN05216333_1479</name>
</gene>
<dbReference type="AlphaFoldDB" id="A0A1H8V734"/>
<dbReference type="EMBL" id="FODO01000047">
    <property type="protein sequence ID" value="SEP11282.1"/>
    <property type="molecule type" value="Genomic_DNA"/>
</dbReference>
<protein>
    <recommendedName>
        <fullName evidence="3">Methyltransferase domain-containing protein</fullName>
    </recommendedName>
</protein>
<dbReference type="RefSeq" id="WP_371264355.1">
    <property type="nucleotide sequence ID" value="NZ_FODO01000047.1"/>
</dbReference>
<dbReference type="InterPro" id="IPR029063">
    <property type="entry name" value="SAM-dependent_MTases_sf"/>
</dbReference>
<proteinExistence type="predicted"/>
<keyword evidence="2" id="KW-1185">Reference proteome</keyword>
<dbReference type="STRING" id="42354.SAMN05216333_1479"/>
<dbReference type="Proteomes" id="UP000198814">
    <property type="component" value="Unassembled WGS sequence"/>
</dbReference>
<sequence>MGYEISPQVFELCSKKSKQNLTLKLANLLEDDADYFDIVMAIDVFEHIKDYFGFLRKLNTKFFIFHLIYLFKQFFALLQLLSIENLSDIFIILQKKLH</sequence>
<accession>A0A1H8V734</accession>